<evidence type="ECO:0000256" key="1">
    <source>
        <dbReference type="SAM" id="MobiDB-lite"/>
    </source>
</evidence>
<evidence type="ECO:0000313" key="3">
    <source>
        <dbReference type="Proteomes" id="UP001457282"/>
    </source>
</evidence>
<dbReference type="Proteomes" id="UP001457282">
    <property type="component" value="Unassembled WGS sequence"/>
</dbReference>
<proteinExistence type="predicted"/>
<name>A0AAW1Y3L3_RUBAR</name>
<sequence>MSLALVQGYSSAEEEEEEDGDYKTHPTTATRNNKQQHKKKHPPFLDLLPASLLRPPFCFRRLLRDFWTA</sequence>
<comment type="caution">
    <text evidence="2">The sequence shown here is derived from an EMBL/GenBank/DDBJ whole genome shotgun (WGS) entry which is preliminary data.</text>
</comment>
<organism evidence="2 3">
    <name type="scientific">Rubus argutus</name>
    <name type="common">Southern blackberry</name>
    <dbReference type="NCBI Taxonomy" id="59490"/>
    <lineage>
        <taxon>Eukaryota</taxon>
        <taxon>Viridiplantae</taxon>
        <taxon>Streptophyta</taxon>
        <taxon>Embryophyta</taxon>
        <taxon>Tracheophyta</taxon>
        <taxon>Spermatophyta</taxon>
        <taxon>Magnoliopsida</taxon>
        <taxon>eudicotyledons</taxon>
        <taxon>Gunneridae</taxon>
        <taxon>Pentapetalae</taxon>
        <taxon>rosids</taxon>
        <taxon>fabids</taxon>
        <taxon>Rosales</taxon>
        <taxon>Rosaceae</taxon>
        <taxon>Rosoideae</taxon>
        <taxon>Rosoideae incertae sedis</taxon>
        <taxon>Rubus</taxon>
    </lineage>
</organism>
<dbReference type="EMBL" id="JBEDUW010000002">
    <property type="protein sequence ID" value="KAK9943640.1"/>
    <property type="molecule type" value="Genomic_DNA"/>
</dbReference>
<protein>
    <submittedName>
        <fullName evidence="2">Uncharacterized protein</fullName>
    </submittedName>
</protein>
<feature type="region of interest" description="Disordered" evidence="1">
    <location>
        <begin position="1"/>
        <end position="42"/>
    </location>
</feature>
<dbReference type="AlphaFoldDB" id="A0AAW1Y3L3"/>
<keyword evidence="3" id="KW-1185">Reference proteome</keyword>
<gene>
    <name evidence="2" type="ORF">M0R45_009243</name>
</gene>
<evidence type="ECO:0000313" key="2">
    <source>
        <dbReference type="EMBL" id="KAK9943640.1"/>
    </source>
</evidence>
<accession>A0AAW1Y3L3</accession>
<reference evidence="2 3" key="1">
    <citation type="journal article" date="2023" name="G3 (Bethesda)">
        <title>A chromosome-length genome assembly and annotation of blackberry (Rubus argutus, cv. 'Hillquist').</title>
        <authorList>
            <person name="Bruna T."/>
            <person name="Aryal R."/>
            <person name="Dudchenko O."/>
            <person name="Sargent D.J."/>
            <person name="Mead D."/>
            <person name="Buti M."/>
            <person name="Cavallini A."/>
            <person name="Hytonen T."/>
            <person name="Andres J."/>
            <person name="Pham M."/>
            <person name="Weisz D."/>
            <person name="Mascagni F."/>
            <person name="Usai G."/>
            <person name="Natali L."/>
            <person name="Bassil N."/>
            <person name="Fernandez G.E."/>
            <person name="Lomsadze A."/>
            <person name="Armour M."/>
            <person name="Olukolu B."/>
            <person name="Poorten T."/>
            <person name="Britton C."/>
            <person name="Davik J."/>
            <person name="Ashrafi H."/>
            <person name="Aiden E.L."/>
            <person name="Borodovsky M."/>
            <person name="Worthington M."/>
        </authorList>
    </citation>
    <scope>NUCLEOTIDE SEQUENCE [LARGE SCALE GENOMIC DNA]</scope>
    <source>
        <strain evidence="2">PI 553951</strain>
    </source>
</reference>